<reference evidence="2 3" key="1">
    <citation type="submission" date="2023-10" db="EMBL/GenBank/DDBJ databases">
        <title>Paenibacillus strain PFR10 Genome sequencing and assembly.</title>
        <authorList>
            <person name="Kim I."/>
        </authorList>
    </citation>
    <scope>NUCLEOTIDE SEQUENCE [LARGE SCALE GENOMIC DNA]</scope>
    <source>
        <strain evidence="2 3">PFR10</strain>
    </source>
</reference>
<dbReference type="SUPFAM" id="SSF47857">
    <property type="entry name" value="Apolipophorin-III"/>
    <property type="match status" value="1"/>
</dbReference>
<feature type="signal peptide" evidence="1">
    <location>
        <begin position="1"/>
        <end position="26"/>
    </location>
</feature>
<feature type="chain" id="PRO_5046315195" description="OmpH family outer membrane protein" evidence="1">
    <location>
        <begin position="27"/>
        <end position="153"/>
    </location>
</feature>
<accession>A0ABU3RLP9</accession>
<dbReference type="Proteomes" id="UP001260980">
    <property type="component" value="Unassembled WGS sequence"/>
</dbReference>
<name>A0ABU3RLP9_9BACL</name>
<proteinExistence type="predicted"/>
<evidence type="ECO:0008006" key="4">
    <source>
        <dbReference type="Google" id="ProtNLM"/>
    </source>
</evidence>
<evidence type="ECO:0000313" key="3">
    <source>
        <dbReference type="Proteomes" id="UP001260980"/>
    </source>
</evidence>
<keyword evidence="3" id="KW-1185">Reference proteome</keyword>
<evidence type="ECO:0000313" key="2">
    <source>
        <dbReference type="EMBL" id="MDU0205117.1"/>
    </source>
</evidence>
<organism evidence="2 3">
    <name type="scientific">Paenibacillus violae</name>
    <dbReference type="NCBI Taxonomy" id="3077234"/>
    <lineage>
        <taxon>Bacteria</taxon>
        <taxon>Bacillati</taxon>
        <taxon>Bacillota</taxon>
        <taxon>Bacilli</taxon>
        <taxon>Bacillales</taxon>
        <taxon>Paenibacillaceae</taxon>
        <taxon>Paenibacillus</taxon>
    </lineage>
</organism>
<sequence length="153" mass="17358">MIRLKRKVMIGSLSLSTFLIMSTAYAYSDASLPLQNWYKASFQTGKSEVNSKAIRALNESRQAMQARADEMRSSHAARLKQVQDVQSQQARNRVEAVRQDYVSQIESKAEELMKTEGPAQFDKYVLASNEKLDREVDQLTIQVLQELTLTPGK</sequence>
<dbReference type="RefSeq" id="WP_315955068.1">
    <property type="nucleotide sequence ID" value="NZ_JAWCUD010000012.1"/>
</dbReference>
<evidence type="ECO:0000256" key="1">
    <source>
        <dbReference type="SAM" id="SignalP"/>
    </source>
</evidence>
<gene>
    <name evidence="2" type="ORF">RQP52_28940</name>
</gene>
<dbReference type="EMBL" id="JAWCUD010000012">
    <property type="protein sequence ID" value="MDU0205117.1"/>
    <property type="molecule type" value="Genomic_DNA"/>
</dbReference>
<comment type="caution">
    <text evidence="2">The sequence shown here is derived from an EMBL/GenBank/DDBJ whole genome shotgun (WGS) entry which is preliminary data.</text>
</comment>
<protein>
    <recommendedName>
        <fullName evidence="4">OmpH family outer membrane protein</fullName>
    </recommendedName>
</protein>
<keyword evidence="1" id="KW-0732">Signal</keyword>